<feature type="coiled-coil region" evidence="1">
    <location>
        <begin position="89"/>
        <end position="137"/>
    </location>
</feature>
<accession>A0A2D1RAZ4</accession>
<dbReference type="RefSeq" id="WP_048939543.1">
    <property type="nucleotide sequence ID" value="NZ_CP020927.1"/>
</dbReference>
<dbReference type="Proteomes" id="UP000037029">
    <property type="component" value="Plasmid pses189"/>
</dbReference>
<evidence type="ECO:0000256" key="1">
    <source>
        <dbReference type="SAM" id="Coils"/>
    </source>
</evidence>
<geneLocation type="plasmid" evidence="3">
    <name>pses189</name>
</geneLocation>
<keyword evidence="1" id="KW-0175">Coiled coil</keyword>
<dbReference type="AlphaFoldDB" id="A0A2D1RAZ4"/>
<organism evidence="2 3">
    <name type="scientific">Sphingobium yanoikuyae</name>
    <name type="common">Sphingomonas yanoikuyae</name>
    <dbReference type="NCBI Taxonomy" id="13690"/>
    <lineage>
        <taxon>Bacteria</taxon>
        <taxon>Pseudomonadati</taxon>
        <taxon>Pseudomonadota</taxon>
        <taxon>Alphaproteobacteria</taxon>
        <taxon>Sphingomonadales</taxon>
        <taxon>Sphingomonadaceae</taxon>
        <taxon>Sphingobium</taxon>
    </lineage>
</organism>
<name>A0A2D1RAZ4_SPHYA</name>
<proteinExistence type="predicted"/>
<protein>
    <submittedName>
        <fullName evidence="2">Uncharacterized protein</fullName>
    </submittedName>
</protein>
<evidence type="ECO:0000313" key="2">
    <source>
        <dbReference type="EMBL" id="ATP21998.1"/>
    </source>
</evidence>
<keyword evidence="2" id="KW-0614">Plasmid</keyword>
<evidence type="ECO:0000313" key="3">
    <source>
        <dbReference type="Proteomes" id="UP000037029"/>
    </source>
</evidence>
<gene>
    <name evidence="2" type="ORF">BV87_26495</name>
</gene>
<reference evidence="2 3" key="1">
    <citation type="submission" date="2017-04" db="EMBL/GenBank/DDBJ databases">
        <title>Characterization, genome and methylation analysis of a phthalic acid esters degrading strain Sphingobium yanoikuyae SHJ.</title>
        <authorList>
            <person name="Feng L."/>
        </authorList>
    </citation>
    <scope>NUCLEOTIDE SEQUENCE [LARGE SCALE GENOMIC DNA]</scope>
    <source>
        <strain evidence="2 3">SHJ</strain>
        <plasmid evidence="3">Plasmid pses189</plasmid>
    </source>
</reference>
<sequence>MAENRRRAEIETDFLMAIERLVSGRPTHPALKKRKEETGRLAINISNVALEAGRSRTLIATRDTTYPTVKHRLMELAKPHASRGTATTIIDLRAELSETRKQLKMALAEAAGHFHARVNAERDAARWRQAYERLSSKRGSDANIVMLKSPPAQ</sequence>
<dbReference type="EMBL" id="CP020927">
    <property type="protein sequence ID" value="ATP21998.1"/>
    <property type="molecule type" value="Genomic_DNA"/>
</dbReference>